<sequence length="187" mass="20463">MAQVVDDYCLVGDGSGGGADGADPKNSSASEQVSLRGTEESGWTAYLDDFALSQNSYSMDSFNSPSLISDAAWNGPNNNDQVIRFSSLDSSKFPRRLNFKNTNSKKFSCDDLEDTASSPVNSPKVSSLKAKNVKYKTSEAISHNFSIQGTDERNETNFADERNSEYMEQKKTGFCLVPVAAIMNHLR</sequence>
<feature type="region of interest" description="Disordered" evidence="1">
    <location>
        <begin position="13"/>
        <end position="38"/>
    </location>
</feature>
<name>A0AAD2DH97_9LAMI</name>
<evidence type="ECO:0000313" key="2">
    <source>
        <dbReference type="EMBL" id="CAI9754452.1"/>
    </source>
</evidence>
<dbReference type="PANTHER" id="PTHR33974">
    <property type="entry name" value="VASCULAR-RELATED UNKNOWN PROTEIN 1-RELATED"/>
    <property type="match status" value="1"/>
</dbReference>
<organism evidence="2 3">
    <name type="scientific">Fraxinus pennsylvanica</name>
    <dbReference type="NCBI Taxonomy" id="56036"/>
    <lineage>
        <taxon>Eukaryota</taxon>
        <taxon>Viridiplantae</taxon>
        <taxon>Streptophyta</taxon>
        <taxon>Embryophyta</taxon>
        <taxon>Tracheophyta</taxon>
        <taxon>Spermatophyta</taxon>
        <taxon>Magnoliopsida</taxon>
        <taxon>eudicotyledons</taxon>
        <taxon>Gunneridae</taxon>
        <taxon>Pentapetalae</taxon>
        <taxon>asterids</taxon>
        <taxon>lamiids</taxon>
        <taxon>Lamiales</taxon>
        <taxon>Oleaceae</taxon>
        <taxon>Oleeae</taxon>
        <taxon>Fraxinus</taxon>
    </lineage>
</organism>
<protein>
    <submittedName>
        <fullName evidence="2">Uncharacterized protein</fullName>
    </submittedName>
</protein>
<proteinExistence type="predicted"/>
<dbReference type="PANTHER" id="PTHR33974:SF2">
    <property type="entry name" value="VASCULAR-RELATED UNKNOWN PROTEIN 1"/>
    <property type="match status" value="1"/>
</dbReference>
<dbReference type="EMBL" id="OU503036">
    <property type="protein sequence ID" value="CAI9754452.1"/>
    <property type="molecule type" value="Genomic_DNA"/>
</dbReference>
<keyword evidence="3" id="KW-1185">Reference proteome</keyword>
<dbReference type="GO" id="GO:0010089">
    <property type="term" value="P:xylem development"/>
    <property type="evidence" value="ECO:0007669"/>
    <property type="project" value="InterPro"/>
</dbReference>
<gene>
    <name evidence="2" type="ORF">FPE_LOCUS1883</name>
</gene>
<accession>A0AAD2DH97</accession>
<evidence type="ECO:0000256" key="1">
    <source>
        <dbReference type="SAM" id="MobiDB-lite"/>
    </source>
</evidence>
<feature type="compositionally biased region" description="Polar residues" evidence="1">
    <location>
        <begin position="25"/>
        <end position="35"/>
    </location>
</feature>
<dbReference type="Proteomes" id="UP000834106">
    <property type="component" value="Chromosome 1"/>
</dbReference>
<dbReference type="InterPro" id="IPR039280">
    <property type="entry name" value="VUP"/>
</dbReference>
<dbReference type="AlphaFoldDB" id="A0AAD2DH97"/>
<reference evidence="2" key="1">
    <citation type="submission" date="2023-05" db="EMBL/GenBank/DDBJ databases">
        <authorList>
            <person name="Huff M."/>
        </authorList>
    </citation>
    <scope>NUCLEOTIDE SEQUENCE</scope>
</reference>
<evidence type="ECO:0000313" key="3">
    <source>
        <dbReference type="Proteomes" id="UP000834106"/>
    </source>
</evidence>